<accession>A0A0D7A6R2</accession>
<dbReference type="EMBL" id="KN882033">
    <property type="protein sequence ID" value="KIY46405.1"/>
    <property type="molecule type" value="Genomic_DNA"/>
</dbReference>
<evidence type="ECO:0000313" key="3">
    <source>
        <dbReference type="Proteomes" id="UP000054144"/>
    </source>
</evidence>
<evidence type="ECO:0008006" key="4">
    <source>
        <dbReference type="Google" id="ProtNLM"/>
    </source>
</evidence>
<dbReference type="OrthoDB" id="10051892at2759"/>
<sequence length="578" mass="64343">MVSAVAIALVCSPSVLYFLLLVLWHALRRYLLKKENVILDLQDVRISTGRQSRVRGTAVVCGGRYPLFCVPVCTAHSQPPLASIAGLLTARVCHDFFENVIIVEPEAWLATPDGSLQTIQTGRTRSRVMQYSSLHATMPLYLYCLDALVPGSDQEFIRSGINLEGYTAKLTASGVPLMSSAEWFANKLPRTAYGTRDALETITRRLILGNGMFPRITQVTGTIIGIASESQNKGRIRKVVVRTDQGEQEIEAELVADCTGVSRAGYRWLERAGYGYGDSYSARNLPLDQLRLAFDQKLHYVTFLVTLTPEEMQALPVPGGIDSMDIIYTHLESHPADIPQLFLLTKPEPGNRILLFVGQAGDEPMPETIEKAEALVRIVSEKLEQPVPEYVFEVIDRLKHHEATTTMSRVRVPGTAYMRYHLGTNMPTNFVAVGDSVMSEHRQGCTKAMLGAIALHNILRRRDSWAGDGLSAGFAKRFFAEQFNKTDHMWQSTRLLASDYGSPVTIPLPGESLSSGSFFRKYFWHIQRLGITDLQAAAVMTYALTGIGTSIEVLHPRLLVKVLWRMATGQTKYYYGLH</sequence>
<keyword evidence="1" id="KW-1133">Transmembrane helix</keyword>
<dbReference type="SUPFAM" id="SSF51905">
    <property type="entry name" value="FAD/NAD(P)-binding domain"/>
    <property type="match status" value="1"/>
</dbReference>
<protein>
    <recommendedName>
        <fullName evidence="4">FAD/NAD(P)-binding domain-containing protein</fullName>
    </recommendedName>
</protein>
<gene>
    <name evidence="2" type="ORF">FISHEDRAFT_60376</name>
</gene>
<evidence type="ECO:0000313" key="2">
    <source>
        <dbReference type="EMBL" id="KIY46405.1"/>
    </source>
</evidence>
<name>A0A0D7A6R2_9AGAR</name>
<keyword evidence="1" id="KW-0472">Membrane</keyword>
<organism evidence="2 3">
    <name type="scientific">Fistulina hepatica ATCC 64428</name>
    <dbReference type="NCBI Taxonomy" id="1128425"/>
    <lineage>
        <taxon>Eukaryota</taxon>
        <taxon>Fungi</taxon>
        <taxon>Dikarya</taxon>
        <taxon>Basidiomycota</taxon>
        <taxon>Agaricomycotina</taxon>
        <taxon>Agaricomycetes</taxon>
        <taxon>Agaricomycetidae</taxon>
        <taxon>Agaricales</taxon>
        <taxon>Fistulinaceae</taxon>
        <taxon>Fistulina</taxon>
    </lineage>
</organism>
<dbReference type="AlphaFoldDB" id="A0A0D7A6R2"/>
<dbReference type="Proteomes" id="UP000054144">
    <property type="component" value="Unassembled WGS sequence"/>
</dbReference>
<dbReference type="InterPro" id="IPR036188">
    <property type="entry name" value="FAD/NAD-bd_sf"/>
</dbReference>
<evidence type="ECO:0000256" key="1">
    <source>
        <dbReference type="SAM" id="Phobius"/>
    </source>
</evidence>
<proteinExistence type="predicted"/>
<keyword evidence="3" id="KW-1185">Reference proteome</keyword>
<keyword evidence="1" id="KW-0812">Transmembrane</keyword>
<feature type="transmembrane region" description="Helical" evidence="1">
    <location>
        <begin position="6"/>
        <end position="27"/>
    </location>
</feature>
<reference evidence="2 3" key="1">
    <citation type="journal article" date="2015" name="Fungal Genet. Biol.">
        <title>Evolution of novel wood decay mechanisms in Agaricales revealed by the genome sequences of Fistulina hepatica and Cylindrobasidium torrendii.</title>
        <authorList>
            <person name="Floudas D."/>
            <person name="Held B.W."/>
            <person name="Riley R."/>
            <person name="Nagy L.G."/>
            <person name="Koehler G."/>
            <person name="Ransdell A.S."/>
            <person name="Younus H."/>
            <person name="Chow J."/>
            <person name="Chiniquy J."/>
            <person name="Lipzen A."/>
            <person name="Tritt A."/>
            <person name="Sun H."/>
            <person name="Haridas S."/>
            <person name="LaButti K."/>
            <person name="Ohm R.A."/>
            <person name="Kues U."/>
            <person name="Blanchette R.A."/>
            <person name="Grigoriev I.V."/>
            <person name="Minto R.E."/>
            <person name="Hibbett D.S."/>
        </authorList>
    </citation>
    <scope>NUCLEOTIDE SEQUENCE [LARGE SCALE GENOMIC DNA]</scope>
    <source>
        <strain evidence="2 3">ATCC 64428</strain>
    </source>
</reference>